<evidence type="ECO:0000256" key="1">
    <source>
        <dbReference type="ARBA" id="ARBA00022723"/>
    </source>
</evidence>
<keyword evidence="2 4" id="KW-0863">Zinc-finger</keyword>
<dbReference type="InterPro" id="IPR002893">
    <property type="entry name" value="Znf_MYND"/>
</dbReference>
<reference evidence="6 7" key="1">
    <citation type="journal article" date="2018" name="Sci. Rep.">
        <title>Comparative genomics provides insights into the lifestyle and reveals functional heterogeneity of dark septate endophytic fungi.</title>
        <authorList>
            <person name="Knapp D.G."/>
            <person name="Nemeth J.B."/>
            <person name="Barry K."/>
            <person name="Hainaut M."/>
            <person name="Henrissat B."/>
            <person name="Johnson J."/>
            <person name="Kuo A."/>
            <person name="Lim J.H.P."/>
            <person name="Lipzen A."/>
            <person name="Nolan M."/>
            <person name="Ohm R.A."/>
            <person name="Tamas L."/>
            <person name="Grigoriev I.V."/>
            <person name="Spatafora J.W."/>
            <person name="Nagy L.G."/>
            <person name="Kovacs G.M."/>
        </authorList>
    </citation>
    <scope>NUCLEOTIDE SEQUENCE [LARGE SCALE GENOMIC DNA]</scope>
    <source>
        <strain evidence="6 7">DSE2036</strain>
    </source>
</reference>
<dbReference type="SUPFAM" id="SSF144232">
    <property type="entry name" value="HIT/MYND zinc finger-like"/>
    <property type="match status" value="1"/>
</dbReference>
<keyword evidence="1" id="KW-0479">Metal-binding</keyword>
<dbReference type="Proteomes" id="UP000244855">
    <property type="component" value="Unassembled WGS sequence"/>
</dbReference>
<evidence type="ECO:0000256" key="3">
    <source>
        <dbReference type="ARBA" id="ARBA00022833"/>
    </source>
</evidence>
<dbReference type="Gene3D" id="6.10.140.2220">
    <property type="match status" value="1"/>
</dbReference>
<name>A0A2V1D6C3_9PLEO</name>
<keyword evidence="7" id="KW-1185">Reference proteome</keyword>
<keyword evidence="3" id="KW-0862">Zinc</keyword>
<dbReference type="STRING" id="97972.A0A2V1D6C3"/>
<feature type="domain" description="MYND-type" evidence="5">
    <location>
        <begin position="7"/>
        <end position="43"/>
    </location>
</feature>
<evidence type="ECO:0000259" key="5">
    <source>
        <dbReference type="PROSITE" id="PS50865"/>
    </source>
</evidence>
<sequence>MEQQLLCTICGSSTARYCGGCRSAAYCSAECQQTDWGTHKYLCRAFSNISNSSFASRPSPNHFLGIYFPMINSSCKPELRWLHAKEIESGYFDPDLDQLLSVPGQSRYIGRGVQIVRGNILRSRPKFPDSLNIWYLDEQFVDDDLVVNETLHGGPRAVCADGWGDTFWKGPIVAFLKAGDSFDAPKMTDINLTAYRDAIDYLGYFIETVGSMIFPGPSSGLSKRVMDDRSGKVKGVRINCISDQAGDISRQFVQVEVPKTHALFGMQGDDPLEMVMLLDEDESWSLGRYPSPKNATLEGDYNPYAAMLLMDVSKGNLENGTWGGIPEWRKSRATGSVLVVDNHKEDLEVEWVRAVCMAIENHVVPLINRPAVEPEEVWNALTEEVVEQYL</sequence>
<dbReference type="EMBL" id="KZ805615">
    <property type="protein sequence ID" value="PVH93113.1"/>
    <property type="molecule type" value="Genomic_DNA"/>
</dbReference>
<organism evidence="6 7">
    <name type="scientific">Periconia macrospinosa</name>
    <dbReference type="NCBI Taxonomy" id="97972"/>
    <lineage>
        <taxon>Eukaryota</taxon>
        <taxon>Fungi</taxon>
        <taxon>Dikarya</taxon>
        <taxon>Ascomycota</taxon>
        <taxon>Pezizomycotina</taxon>
        <taxon>Dothideomycetes</taxon>
        <taxon>Pleosporomycetidae</taxon>
        <taxon>Pleosporales</taxon>
        <taxon>Massarineae</taxon>
        <taxon>Periconiaceae</taxon>
        <taxon>Periconia</taxon>
    </lineage>
</organism>
<proteinExistence type="predicted"/>
<gene>
    <name evidence="6" type="ORF">DM02DRAFT_574850</name>
</gene>
<dbReference type="PROSITE" id="PS50865">
    <property type="entry name" value="ZF_MYND_2"/>
    <property type="match status" value="1"/>
</dbReference>
<dbReference type="GO" id="GO:0008270">
    <property type="term" value="F:zinc ion binding"/>
    <property type="evidence" value="ECO:0007669"/>
    <property type="project" value="UniProtKB-KW"/>
</dbReference>
<evidence type="ECO:0000256" key="2">
    <source>
        <dbReference type="ARBA" id="ARBA00022771"/>
    </source>
</evidence>
<dbReference type="AlphaFoldDB" id="A0A2V1D6C3"/>
<dbReference type="Pfam" id="PF01753">
    <property type="entry name" value="zf-MYND"/>
    <property type="match status" value="1"/>
</dbReference>
<protein>
    <recommendedName>
        <fullName evidence="5">MYND-type domain-containing protein</fullName>
    </recommendedName>
</protein>
<dbReference type="PROSITE" id="PS01360">
    <property type="entry name" value="ZF_MYND_1"/>
    <property type="match status" value="1"/>
</dbReference>
<accession>A0A2V1D6C3</accession>
<dbReference type="OrthoDB" id="437457at2759"/>
<evidence type="ECO:0000313" key="6">
    <source>
        <dbReference type="EMBL" id="PVH93113.1"/>
    </source>
</evidence>
<evidence type="ECO:0000256" key="4">
    <source>
        <dbReference type="PROSITE-ProRule" id="PRU00134"/>
    </source>
</evidence>
<evidence type="ECO:0000313" key="7">
    <source>
        <dbReference type="Proteomes" id="UP000244855"/>
    </source>
</evidence>